<feature type="compositionally biased region" description="Basic residues" evidence="7">
    <location>
        <begin position="550"/>
        <end position="561"/>
    </location>
</feature>
<proteinExistence type="predicted"/>
<dbReference type="PANTHER" id="PTHR43033">
    <property type="entry name" value="TRNA(ILE)-LYSIDINE SYNTHASE-RELATED"/>
    <property type="match status" value="1"/>
</dbReference>
<dbReference type="SUPFAM" id="SSF52402">
    <property type="entry name" value="Adenine nucleotide alpha hydrolases-like"/>
    <property type="match status" value="1"/>
</dbReference>
<evidence type="ECO:0000259" key="8">
    <source>
        <dbReference type="Pfam" id="PF01171"/>
    </source>
</evidence>
<comment type="caution">
    <text evidence="9">The sequence shown here is derived from an EMBL/GenBank/DDBJ whole genome shotgun (WGS) entry which is preliminary data.</text>
</comment>
<evidence type="ECO:0000256" key="5">
    <source>
        <dbReference type="ARBA" id="ARBA00022840"/>
    </source>
</evidence>
<dbReference type="EMBL" id="ML986594">
    <property type="protein sequence ID" value="KAF2267079.1"/>
    <property type="molecule type" value="Genomic_DNA"/>
</dbReference>
<keyword evidence="10" id="KW-1185">Reference proteome</keyword>
<dbReference type="Gene3D" id="3.40.50.620">
    <property type="entry name" value="HUPs"/>
    <property type="match status" value="1"/>
</dbReference>
<keyword evidence="3" id="KW-0819">tRNA processing</keyword>
<evidence type="ECO:0000313" key="9">
    <source>
        <dbReference type="EMBL" id="KAF2267079.1"/>
    </source>
</evidence>
<dbReference type="GO" id="GO:0008033">
    <property type="term" value="P:tRNA processing"/>
    <property type="evidence" value="ECO:0007669"/>
    <property type="project" value="UniProtKB-KW"/>
</dbReference>
<dbReference type="EC" id="6.3.4.19" evidence="1"/>
<keyword evidence="2" id="KW-0436">Ligase</keyword>
<evidence type="ECO:0000313" key="10">
    <source>
        <dbReference type="Proteomes" id="UP000800093"/>
    </source>
</evidence>
<dbReference type="GO" id="GO:0032267">
    <property type="term" value="F:tRNA(Ile)-lysidine synthase activity"/>
    <property type="evidence" value="ECO:0007669"/>
    <property type="project" value="UniProtKB-EC"/>
</dbReference>
<protein>
    <recommendedName>
        <fullName evidence="1">tRNA(Ile)-lysidine synthetase</fullName>
        <ecNumber evidence="1">6.3.4.19</ecNumber>
    </recommendedName>
</protein>
<evidence type="ECO:0000256" key="6">
    <source>
        <dbReference type="ARBA" id="ARBA00048539"/>
    </source>
</evidence>
<evidence type="ECO:0000256" key="1">
    <source>
        <dbReference type="ARBA" id="ARBA00013267"/>
    </source>
</evidence>
<evidence type="ECO:0000256" key="3">
    <source>
        <dbReference type="ARBA" id="ARBA00022694"/>
    </source>
</evidence>
<feature type="compositionally biased region" description="Basic and acidic residues" evidence="7">
    <location>
        <begin position="565"/>
        <end position="575"/>
    </location>
</feature>
<sequence length="583" mass="66473">MALATLYSRALQVDKSLPRCYGIIIDHKARAESAEEAQWVAEQLRSKFDMDSTIIPLEWAEGMDLTSNNRFETDARHFRYRALGLTCKQRKITSLMTAHHANDQAETVMMRLLVGRWRSGLQGMQSVQSIPECYGLHGIYHSGALDGPDMSWHKSGRLPYPIEQGGIRLLRPLLEIEKNRLIGTCEHYGTLWVEDKTNVDKTLTMRNTVRHITQHHKLPTALSTGSLISLAQRMRERIDSLKDTAEHLFNQCPIRLDIQTGSLIVRFPQTSSLLSRPLVTESDKNQARDVAYLLIERVADLVSPKEAALVGRFSSVVELIYPTLSQVPSEAQETKETFANFGLWFKKWDSPSPFNKKGEFPHRHDMEWLLTRQPFAEKDTPKITIPPLSVDPAASNQWHLFDGRFWLRLRNTTPADLTIRPFKVEDLMRLSTDIKAIGRGTNRSIRLQRAALSLIKPAKLRHILPAVFQKDGGRDVLVALPTLNVSALELVCDVRYKKVVFGTRSPKEIVMPGISRHDILVAARQLEKDAPISNRVGKRRRETQGQANSSKRKEHLQKKQARVSGKQDTEEDRNIFKKLRDRL</sequence>
<evidence type="ECO:0000256" key="2">
    <source>
        <dbReference type="ARBA" id="ARBA00022598"/>
    </source>
</evidence>
<organism evidence="9 10">
    <name type="scientific">Lojkania enalia</name>
    <dbReference type="NCBI Taxonomy" id="147567"/>
    <lineage>
        <taxon>Eukaryota</taxon>
        <taxon>Fungi</taxon>
        <taxon>Dikarya</taxon>
        <taxon>Ascomycota</taxon>
        <taxon>Pezizomycotina</taxon>
        <taxon>Dothideomycetes</taxon>
        <taxon>Pleosporomycetidae</taxon>
        <taxon>Pleosporales</taxon>
        <taxon>Pleosporales incertae sedis</taxon>
        <taxon>Lojkania</taxon>
    </lineage>
</organism>
<dbReference type="OrthoDB" id="434144at2759"/>
<comment type="catalytic activity">
    <reaction evidence="6">
        <text>cytidine(34) in tRNA(Ile2) + L-lysine + ATP = lysidine(34) in tRNA(Ile2) + AMP + diphosphate + H(+)</text>
        <dbReference type="Rhea" id="RHEA:43744"/>
        <dbReference type="Rhea" id="RHEA-COMP:10625"/>
        <dbReference type="Rhea" id="RHEA-COMP:10670"/>
        <dbReference type="ChEBI" id="CHEBI:15378"/>
        <dbReference type="ChEBI" id="CHEBI:30616"/>
        <dbReference type="ChEBI" id="CHEBI:32551"/>
        <dbReference type="ChEBI" id="CHEBI:33019"/>
        <dbReference type="ChEBI" id="CHEBI:82748"/>
        <dbReference type="ChEBI" id="CHEBI:83665"/>
        <dbReference type="ChEBI" id="CHEBI:456215"/>
        <dbReference type="EC" id="6.3.4.19"/>
    </reaction>
</comment>
<feature type="domain" description="tRNA(Ile)-lysidine/2-thiocytidine synthase N-terminal" evidence="8">
    <location>
        <begin position="19"/>
        <end position="211"/>
    </location>
</feature>
<dbReference type="PANTHER" id="PTHR43033:SF1">
    <property type="entry name" value="TRNA(ILE)-LYSIDINE SYNTHASE-RELATED"/>
    <property type="match status" value="1"/>
</dbReference>
<dbReference type="Pfam" id="PF01171">
    <property type="entry name" value="ATP_bind_3"/>
    <property type="match status" value="1"/>
</dbReference>
<evidence type="ECO:0000256" key="7">
    <source>
        <dbReference type="SAM" id="MobiDB-lite"/>
    </source>
</evidence>
<feature type="region of interest" description="Disordered" evidence="7">
    <location>
        <begin position="531"/>
        <end position="583"/>
    </location>
</feature>
<dbReference type="GO" id="GO:0005524">
    <property type="term" value="F:ATP binding"/>
    <property type="evidence" value="ECO:0007669"/>
    <property type="project" value="UniProtKB-KW"/>
</dbReference>
<gene>
    <name evidence="9" type="ORF">CC78DRAFT_103842</name>
</gene>
<keyword evidence="4" id="KW-0547">Nucleotide-binding</keyword>
<dbReference type="InterPro" id="IPR012795">
    <property type="entry name" value="tRNA_Ile_lys_synt_N"/>
</dbReference>
<dbReference type="InterPro" id="IPR012094">
    <property type="entry name" value="tRNA_Ile_lys_synt"/>
</dbReference>
<dbReference type="AlphaFoldDB" id="A0A9P4KIK0"/>
<dbReference type="InterPro" id="IPR014729">
    <property type="entry name" value="Rossmann-like_a/b/a_fold"/>
</dbReference>
<evidence type="ECO:0000256" key="4">
    <source>
        <dbReference type="ARBA" id="ARBA00022741"/>
    </source>
</evidence>
<dbReference type="InterPro" id="IPR011063">
    <property type="entry name" value="TilS/TtcA_N"/>
</dbReference>
<dbReference type="Proteomes" id="UP000800093">
    <property type="component" value="Unassembled WGS sequence"/>
</dbReference>
<name>A0A9P4KIK0_9PLEO</name>
<reference evidence="10" key="1">
    <citation type="journal article" date="2020" name="Stud. Mycol.">
        <title>101 Dothideomycetes genomes: A test case for predicting lifestyles and emergence of pathogens.</title>
        <authorList>
            <person name="Haridas S."/>
            <person name="Albert R."/>
            <person name="Binder M."/>
            <person name="Bloem J."/>
            <person name="LaButti K."/>
            <person name="Salamov A."/>
            <person name="Andreopoulos B."/>
            <person name="Baker S."/>
            <person name="Barry K."/>
            <person name="Bills G."/>
            <person name="Bluhm B."/>
            <person name="Cannon C."/>
            <person name="Castanera R."/>
            <person name="Culley D."/>
            <person name="Daum C."/>
            <person name="Ezra D."/>
            <person name="Gonzalez J."/>
            <person name="Henrissat B."/>
            <person name="Kuo A."/>
            <person name="Liang C."/>
            <person name="Lipzen A."/>
            <person name="Lutzoni F."/>
            <person name="Magnuson J."/>
            <person name="Mondo S."/>
            <person name="Nolan M."/>
            <person name="Ohm R."/>
            <person name="Pangilinan J."/>
            <person name="Park H.-J."/>
            <person name="Ramirez L."/>
            <person name="Alfaro M."/>
            <person name="Sun H."/>
            <person name="Tritt A."/>
            <person name="Yoshinaga Y."/>
            <person name="Zwiers L.-H."/>
            <person name="Turgeon B."/>
            <person name="Goodwin S."/>
            <person name="Spatafora J."/>
            <person name="Crous P."/>
            <person name="Grigoriev I."/>
        </authorList>
    </citation>
    <scope>NUCLEOTIDE SEQUENCE [LARGE SCALE GENOMIC DNA]</scope>
    <source>
        <strain evidence="10">CBS 304.66</strain>
    </source>
</reference>
<keyword evidence="5" id="KW-0067">ATP-binding</keyword>
<accession>A0A9P4KIK0</accession>
<dbReference type="CDD" id="cd01992">
    <property type="entry name" value="TilS_N"/>
    <property type="match status" value="1"/>
</dbReference>